<dbReference type="Pfam" id="PF12796">
    <property type="entry name" value="Ank_2"/>
    <property type="match status" value="2"/>
</dbReference>
<dbReference type="InterPro" id="IPR051165">
    <property type="entry name" value="Multifunctional_ANK_Repeat"/>
</dbReference>
<reference evidence="4 5" key="2">
    <citation type="submission" date="2016-08" db="EMBL/GenBank/DDBJ databases">
        <title>Pervasive Adenine N6-methylation of Active Genes in Fungi.</title>
        <authorList>
            <consortium name="DOE Joint Genome Institute"/>
            <person name="Mondo S.J."/>
            <person name="Dannebaum R.O."/>
            <person name="Kuo R.C."/>
            <person name="Labutti K."/>
            <person name="Haridas S."/>
            <person name="Kuo A."/>
            <person name="Salamov A."/>
            <person name="Ahrendt S.R."/>
            <person name="Lipzen A."/>
            <person name="Sullivan W."/>
            <person name="Andreopoulos W.B."/>
            <person name="Clum A."/>
            <person name="Lindquist E."/>
            <person name="Daum C."/>
            <person name="Ramamoorthy G.K."/>
            <person name="Gryganskyi A."/>
            <person name="Culley D."/>
            <person name="Magnuson J.K."/>
            <person name="James T.Y."/>
            <person name="O'Malley M.A."/>
            <person name="Stajich J.E."/>
            <person name="Spatafora J.W."/>
            <person name="Visel A."/>
            <person name="Grigoriev I.V."/>
        </authorList>
    </citation>
    <scope>NUCLEOTIDE SEQUENCE [LARGE SCALE GENOMIC DNA]</scope>
    <source>
        <strain evidence="4 5">S4</strain>
    </source>
</reference>
<dbReference type="AlphaFoldDB" id="A0A1Y1VTW9"/>
<dbReference type="InterPro" id="IPR002110">
    <property type="entry name" value="Ankyrin_rpt"/>
</dbReference>
<keyword evidence="1" id="KW-0677">Repeat</keyword>
<reference evidence="4 5" key="1">
    <citation type="submission" date="2016-08" db="EMBL/GenBank/DDBJ databases">
        <title>A Parts List for Fungal Cellulosomes Revealed by Comparative Genomics.</title>
        <authorList>
            <consortium name="DOE Joint Genome Institute"/>
            <person name="Haitjema C.H."/>
            <person name="Gilmore S.P."/>
            <person name="Henske J.K."/>
            <person name="Solomon K.V."/>
            <person name="De Groot R."/>
            <person name="Kuo A."/>
            <person name="Mondo S.J."/>
            <person name="Salamov A.A."/>
            <person name="Labutti K."/>
            <person name="Zhao Z."/>
            <person name="Chiniquy J."/>
            <person name="Barry K."/>
            <person name="Brewer H.M."/>
            <person name="Purvine S.O."/>
            <person name="Wright A.T."/>
            <person name="Boxma B."/>
            <person name="Van Alen T."/>
            <person name="Hackstein J.H."/>
            <person name="Baker S.E."/>
            <person name="Grigoriev I.V."/>
            <person name="O'Malley M.A."/>
        </authorList>
    </citation>
    <scope>NUCLEOTIDE SEQUENCE [LARGE SCALE GENOMIC DNA]</scope>
    <source>
        <strain evidence="4 5">S4</strain>
    </source>
</reference>
<dbReference type="EMBL" id="MCFG01000502">
    <property type="protein sequence ID" value="ORX64730.1"/>
    <property type="molecule type" value="Genomic_DNA"/>
</dbReference>
<dbReference type="Proteomes" id="UP000193944">
    <property type="component" value="Unassembled WGS sequence"/>
</dbReference>
<dbReference type="PROSITE" id="PS50088">
    <property type="entry name" value="ANK_REPEAT"/>
    <property type="match status" value="3"/>
</dbReference>
<feature type="repeat" description="ANK" evidence="3">
    <location>
        <begin position="270"/>
        <end position="302"/>
    </location>
</feature>
<keyword evidence="2 3" id="KW-0040">ANK repeat</keyword>
<evidence type="ECO:0000256" key="2">
    <source>
        <dbReference type="ARBA" id="ARBA00023043"/>
    </source>
</evidence>
<dbReference type="SUPFAM" id="SSF48403">
    <property type="entry name" value="Ankyrin repeat"/>
    <property type="match status" value="2"/>
</dbReference>
<feature type="repeat" description="ANK" evidence="3">
    <location>
        <begin position="828"/>
        <end position="860"/>
    </location>
</feature>
<gene>
    <name evidence="4" type="ORF">BCR32DRAFT_286897</name>
</gene>
<dbReference type="OrthoDB" id="6132459at2759"/>
<proteinExistence type="predicted"/>
<dbReference type="Gene3D" id="1.25.40.20">
    <property type="entry name" value="Ankyrin repeat-containing domain"/>
    <property type="match status" value="3"/>
</dbReference>
<dbReference type="PANTHER" id="PTHR24123">
    <property type="entry name" value="ANKYRIN REPEAT-CONTAINING"/>
    <property type="match status" value="1"/>
</dbReference>
<dbReference type="InterPro" id="IPR036770">
    <property type="entry name" value="Ankyrin_rpt-contain_sf"/>
</dbReference>
<protein>
    <submittedName>
        <fullName evidence="4">Ankyrin</fullName>
    </submittedName>
</protein>
<organism evidence="4 5">
    <name type="scientific">Anaeromyces robustus</name>
    <dbReference type="NCBI Taxonomy" id="1754192"/>
    <lineage>
        <taxon>Eukaryota</taxon>
        <taxon>Fungi</taxon>
        <taxon>Fungi incertae sedis</taxon>
        <taxon>Chytridiomycota</taxon>
        <taxon>Chytridiomycota incertae sedis</taxon>
        <taxon>Neocallimastigomycetes</taxon>
        <taxon>Neocallimastigales</taxon>
        <taxon>Neocallimastigaceae</taxon>
        <taxon>Anaeromyces</taxon>
    </lineage>
</organism>
<evidence type="ECO:0000256" key="1">
    <source>
        <dbReference type="ARBA" id="ARBA00022737"/>
    </source>
</evidence>
<dbReference type="PROSITE" id="PS50297">
    <property type="entry name" value="ANK_REP_REGION"/>
    <property type="match status" value="2"/>
</dbReference>
<accession>A0A1Y1VTW9</accession>
<comment type="caution">
    <text evidence="4">The sequence shown here is derived from an EMBL/GenBank/DDBJ whole genome shotgun (WGS) entry which is preliminary data.</text>
</comment>
<feature type="repeat" description="ANK" evidence="3">
    <location>
        <begin position="584"/>
        <end position="616"/>
    </location>
</feature>
<evidence type="ECO:0000256" key="3">
    <source>
        <dbReference type="PROSITE-ProRule" id="PRU00023"/>
    </source>
</evidence>
<name>A0A1Y1VTW9_9FUNG</name>
<sequence>MDNYLIDLIRNNKVEEFNDIFKDKYGYRLCIYNKDIVYIFEEFKKLINRKEKEINSLEIYFKSLLMIYIKILELKEFSENTFLYGLSLNKTISIQSILYEVIKVDNYYLFEKSFEYCGDKEESILDILIKLFDGFNKHLHQNKKEAFINNIKNKNLKNKIKNYFDVKDFSDKRRKILDIAKSGNLIELQQYIYDNKIELKSFNNEHFDILISAIENKVSIKIVKHIINQCHYHNFDYYINIMDDFLKIYLNDEYQNNSISPINKDYVNKDYMIPIYTSVANNNFDISNLLLYYGADINYTKECNDNIITYLYKNKLLNFENLTYILNNGFEICEEIHDNIIDNFIEPYFDTSKEEDKKYCEHSNSFLEIFLKNIKEYHIQSYHYEYAVNKNNITAVIILLNYDKNKTDALLNYNSFKDNILNQLNNIKSFHECNFYYNINNEDGYIDEKTFLNLKSYINKFYGSFLERREKIINMISTKYYNESNSVRLRFNRNRYTINKSTFDIDINKKDNSNESNILNVNELKKILMDNNITELNSSDFDILIYAIENYASVELIKYIIDQYNQYKTLNYSIKNKNDDSSDKTVTPLIAAINHGNFNIADYLLKKGAKFNYNENYSFLNEIYLTEENIEYIFSNNYSINTANDNNEIIKKILSYSFSYDILETYLNCSLIKEKKIKIDDSIYGINVLKYDHDLKALLLLYEHDYRDKDLVSTIIYNQIYEIEDILYYYYELNNDTAKKLISKLKEIDNIHKKRDDLLSSIKDNKSNFIKSKILFEEFIKNNNINIKEINTYDFDMLIYAIKNNFPTEFIKYIIGIFDYKNFNYTVKDQSPLMVCISFNNFEIADLLLEKGADINYNGEYSMLDTQNVKYLLKKGYKNSYNLINRYIYKNIISIKKELVEIIIQHYFYNKELIKVLLNIYSIKKALTVKDLQKILSVFAKEVFNDDIYDKINDEEILNIFLKYEFDNRKRNKILLKFKIKKNNLDYDYYNYYDYDNYDDYDGFDESGSYCYPDGYEEF</sequence>
<dbReference type="PANTHER" id="PTHR24123:SF129">
    <property type="entry name" value="PROTEIN, PUTATIVE-RELATED"/>
    <property type="match status" value="1"/>
</dbReference>
<dbReference type="SMART" id="SM00248">
    <property type="entry name" value="ANK"/>
    <property type="match status" value="8"/>
</dbReference>
<evidence type="ECO:0000313" key="5">
    <source>
        <dbReference type="Proteomes" id="UP000193944"/>
    </source>
</evidence>
<keyword evidence="5" id="KW-1185">Reference proteome</keyword>
<evidence type="ECO:0000313" key="4">
    <source>
        <dbReference type="EMBL" id="ORX64730.1"/>
    </source>
</evidence>